<dbReference type="AlphaFoldDB" id="A0A915DJY4"/>
<feature type="transmembrane region" description="Helical" evidence="2">
    <location>
        <begin position="139"/>
        <end position="158"/>
    </location>
</feature>
<evidence type="ECO:0000256" key="2">
    <source>
        <dbReference type="SAM" id="Phobius"/>
    </source>
</evidence>
<protein>
    <submittedName>
        <fullName evidence="4">Acyltransferase 3 domain-containing protein</fullName>
    </submittedName>
</protein>
<sequence length="397" mass="45195">MSWIIFGHTYYYICTSLTTDNLVQTLHEFPKYFYNQFVVQAPLAVDSFFFLSGLLTSYIFWQVEKKSNSVDSYHYLDCLLFRRYLRLTPVYVVIMLLSVTLSLYVSEGPFWRAIDANLCKNSWMMRAWDGPVLLHKFKLGGVLIGILLLVLSSAYNLYITIVKPYIRCGPYIIGCLVAYVLLEKKQNPFKLSVTQWILGWGINSILASTPDWWAVLYTLAGRPAFAVCLGWITFACETNHGKTVNSVLGHKMFIPLSKLTFCAYLVHPLLLQLYYLSRPNAFHFTHSFQLLHMFFVAVFMSYAVALVFSLAFEMPVMHVDKLLFGGADGSKRRQQQPASSDGIIGQPTGQPNKRTAESNQEKKKTQQGLQPASNGSNEANEKLLKEYKPSLISEVDQ</sequence>
<feature type="transmembrane region" description="Helical" evidence="2">
    <location>
        <begin position="288"/>
        <end position="312"/>
    </location>
</feature>
<evidence type="ECO:0000313" key="4">
    <source>
        <dbReference type="WBParaSite" id="jg20835"/>
    </source>
</evidence>
<organism evidence="3 4">
    <name type="scientific">Ditylenchus dipsaci</name>
    <dbReference type="NCBI Taxonomy" id="166011"/>
    <lineage>
        <taxon>Eukaryota</taxon>
        <taxon>Metazoa</taxon>
        <taxon>Ecdysozoa</taxon>
        <taxon>Nematoda</taxon>
        <taxon>Chromadorea</taxon>
        <taxon>Rhabditida</taxon>
        <taxon>Tylenchina</taxon>
        <taxon>Tylenchomorpha</taxon>
        <taxon>Sphaerularioidea</taxon>
        <taxon>Anguinidae</taxon>
        <taxon>Anguininae</taxon>
        <taxon>Ditylenchus</taxon>
    </lineage>
</organism>
<reference evidence="4" key="1">
    <citation type="submission" date="2022-11" db="UniProtKB">
        <authorList>
            <consortium name="WormBaseParasite"/>
        </authorList>
    </citation>
    <scope>IDENTIFICATION</scope>
</reference>
<accession>A0A915DJY4</accession>
<dbReference type="PANTHER" id="PTHR11161">
    <property type="entry name" value="O-ACYLTRANSFERASE"/>
    <property type="match status" value="1"/>
</dbReference>
<feature type="compositionally biased region" description="Basic and acidic residues" evidence="1">
    <location>
        <begin position="354"/>
        <end position="364"/>
    </location>
</feature>
<evidence type="ECO:0000256" key="1">
    <source>
        <dbReference type="SAM" id="MobiDB-lite"/>
    </source>
</evidence>
<feature type="compositionally biased region" description="Polar residues" evidence="1">
    <location>
        <begin position="366"/>
        <end position="378"/>
    </location>
</feature>
<feature type="transmembrane region" description="Helical" evidence="2">
    <location>
        <begin position="256"/>
        <end position="276"/>
    </location>
</feature>
<name>A0A915DJY4_9BILA</name>
<dbReference type="PANTHER" id="PTHR11161:SF65">
    <property type="entry name" value="NOSE RESISTANT TO FLUOXETINE PROTEIN 6"/>
    <property type="match status" value="1"/>
</dbReference>
<feature type="transmembrane region" description="Helical" evidence="2">
    <location>
        <begin position="84"/>
        <end position="105"/>
    </location>
</feature>
<dbReference type="InterPro" id="IPR052728">
    <property type="entry name" value="O2_lipid_transport_reg"/>
</dbReference>
<feature type="region of interest" description="Disordered" evidence="1">
    <location>
        <begin position="330"/>
        <end position="397"/>
    </location>
</feature>
<feature type="transmembrane region" description="Helical" evidence="2">
    <location>
        <begin position="165"/>
        <end position="182"/>
    </location>
</feature>
<feature type="compositionally biased region" description="Basic and acidic residues" evidence="1">
    <location>
        <begin position="379"/>
        <end position="388"/>
    </location>
</feature>
<keyword evidence="2" id="KW-1133">Transmembrane helix</keyword>
<evidence type="ECO:0000313" key="3">
    <source>
        <dbReference type="Proteomes" id="UP000887574"/>
    </source>
</evidence>
<feature type="transmembrane region" description="Helical" evidence="2">
    <location>
        <begin position="212"/>
        <end position="235"/>
    </location>
</feature>
<proteinExistence type="predicted"/>
<feature type="transmembrane region" description="Helical" evidence="2">
    <location>
        <begin position="43"/>
        <end position="63"/>
    </location>
</feature>
<keyword evidence="3" id="KW-1185">Reference proteome</keyword>
<keyword evidence="2" id="KW-0812">Transmembrane</keyword>
<dbReference type="WBParaSite" id="jg20835">
    <property type="protein sequence ID" value="jg20835"/>
    <property type="gene ID" value="jg20835"/>
</dbReference>
<dbReference type="Proteomes" id="UP000887574">
    <property type="component" value="Unplaced"/>
</dbReference>
<keyword evidence="2" id="KW-0472">Membrane</keyword>